<name>A0A392UVP4_9FABA</name>
<dbReference type="EMBL" id="LXQA010968348">
    <property type="protein sequence ID" value="MCI79192.1"/>
    <property type="molecule type" value="Genomic_DNA"/>
</dbReference>
<evidence type="ECO:0000313" key="2">
    <source>
        <dbReference type="Proteomes" id="UP000265520"/>
    </source>
</evidence>
<reference evidence="1 2" key="1">
    <citation type="journal article" date="2018" name="Front. Plant Sci.">
        <title>Red Clover (Trifolium pratense) and Zigzag Clover (T. medium) - A Picture of Genomic Similarities and Differences.</title>
        <authorList>
            <person name="Dluhosova J."/>
            <person name="Istvanek J."/>
            <person name="Nedelnik J."/>
            <person name="Repkova J."/>
        </authorList>
    </citation>
    <scope>NUCLEOTIDE SEQUENCE [LARGE SCALE GENOMIC DNA]</scope>
    <source>
        <strain evidence="2">cv. 10/8</strain>
        <tissue evidence="1">Leaf</tissue>
    </source>
</reference>
<proteinExistence type="predicted"/>
<keyword evidence="2" id="KW-1185">Reference proteome</keyword>
<accession>A0A392UVP4</accession>
<dbReference type="AlphaFoldDB" id="A0A392UVP4"/>
<protein>
    <submittedName>
        <fullName evidence="1">Uncharacterized protein</fullName>
    </submittedName>
</protein>
<organism evidence="1 2">
    <name type="scientific">Trifolium medium</name>
    <dbReference type="NCBI Taxonomy" id="97028"/>
    <lineage>
        <taxon>Eukaryota</taxon>
        <taxon>Viridiplantae</taxon>
        <taxon>Streptophyta</taxon>
        <taxon>Embryophyta</taxon>
        <taxon>Tracheophyta</taxon>
        <taxon>Spermatophyta</taxon>
        <taxon>Magnoliopsida</taxon>
        <taxon>eudicotyledons</taxon>
        <taxon>Gunneridae</taxon>
        <taxon>Pentapetalae</taxon>
        <taxon>rosids</taxon>
        <taxon>fabids</taxon>
        <taxon>Fabales</taxon>
        <taxon>Fabaceae</taxon>
        <taxon>Papilionoideae</taxon>
        <taxon>50 kb inversion clade</taxon>
        <taxon>NPAAA clade</taxon>
        <taxon>Hologalegina</taxon>
        <taxon>IRL clade</taxon>
        <taxon>Trifolieae</taxon>
        <taxon>Trifolium</taxon>
    </lineage>
</organism>
<evidence type="ECO:0000313" key="1">
    <source>
        <dbReference type="EMBL" id="MCI79192.1"/>
    </source>
</evidence>
<sequence>MCGRASAICVSRRKGWRIALVSKKKSIKASAICASRRRGWRVAP</sequence>
<feature type="non-terminal residue" evidence="1">
    <location>
        <position position="44"/>
    </location>
</feature>
<comment type="caution">
    <text evidence="1">The sequence shown here is derived from an EMBL/GenBank/DDBJ whole genome shotgun (WGS) entry which is preliminary data.</text>
</comment>
<dbReference type="Proteomes" id="UP000265520">
    <property type="component" value="Unassembled WGS sequence"/>
</dbReference>